<name>A0A3L6PKK3_PANMI</name>
<dbReference type="PANTHER" id="PTHR23070">
    <property type="entry name" value="BCS1 AAA-TYPE ATPASE"/>
    <property type="match status" value="1"/>
</dbReference>
<feature type="region of interest" description="Disordered" evidence="1">
    <location>
        <begin position="215"/>
        <end position="255"/>
    </location>
</feature>
<evidence type="ECO:0000313" key="3">
    <source>
        <dbReference type="Proteomes" id="UP000275267"/>
    </source>
</evidence>
<dbReference type="InterPro" id="IPR027417">
    <property type="entry name" value="P-loop_NTPase"/>
</dbReference>
<dbReference type="Gene3D" id="3.40.50.300">
    <property type="entry name" value="P-loop containing nucleotide triphosphate hydrolases"/>
    <property type="match status" value="1"/>
</dbReference>
<dbReference type="InterPro" id="IPR050747">
    <property type="entry name" value="Mitochondrial_chaperone_BCS1"/>
</dbReference>
<reference evidence="3" key="1">
    <citation type="journal article" date="2019" name="Nat. Commun.">
        <title>The genome of broomcorn millet.</title>
        <authorList>
            <person name="Zou C."/>
            <person name="Miki D."/>
            <person name="Li D."/>
            <person name="Tang Q."/>
            <person name="Xiao L."/>
            <person name="Rajput S."/>
            <person name="Deng P."/>
            <person name="Jia W."/>
            <person name="Huang R."/>
            <person name="Zhang M."/>
            <person name="Sun Y."/>
            <person name="Hu J."/>
            <person name="Fu X."/>
            <person name="Schnable P.S."/>
            <person name="Li F."/>
            <person name="Zhang H."/>
            <person name="Feng B."/>
            <person name="Zhu X."/>
            <person name="Liu R."/>
            <person name="Schnable J.C."/>
            <person name="Zhu J.-K."/>
            <person name="Zhang H."/>
        </authorList>
    </citation>
    <scope>NUCLEOTIDE SEQUENCE [LARGE SCALE GENOMIC DNA]</scope>
</reference>
<dbReference type="Proteomes" id="UP000275267">
    <property type="component" value="Unassembled WGS sequence"/>
</dbReference>
<dbReference type="STRING" id="4540.A0A3L6PKK3"/>
<evidence type="ECO:0000313" key="2">
    <source>
        <dbReference type="EMBL" id="RLM57839.1"/>
    </source>
</evidence>
<keyword evidence="3" id="KW-1185">Reference proteome</keyword>
<dbReference type="OrthoDB" id="648683at2759"/>
<gene>
    <name evidence="2" type="ORF">C2845_PM18G02180</name>
</gene>
<comment type="caution">
    <text evidence="2">The sequence shown here is derived from an EMBL/GenBank/DDBJ whole genome shotgun (WGS) entry which is preliminary data.</text>
</comment>
<sequence length="255" mass="27854">MMLVRSLASELLPYEARSLLSSCLDGLRSRMSWRHTITIEQSDGCTCASAAAASTTTATTRSSSSGWRRAIEELVEAFQGAEFTWCLHFHDLPAGDPGKNVLGGNGRRGGKLYFELSFHKRHKETALKAYVPYIVATAKAIRDQERPLTIYMNDGSDWSAMDLHHPSTFDTLAMDRALKQSVIDDLDKFVRRKAYYKRIGKAWKRGYLLYGPPGTGKSSLMPSSPPLPTTSGSTSMTLSSPALTATSSSGSCSLG</sequence>
<feature type="compositionally biased region" description="Low complexity" evidence="1">
    <location>
        <begin position="229"/>
        <end position="255"/>
    </location>
</feature>
<protein>
    <submittedName>
        <fullName evidence="2">Mitochondrial chaperone BCS1-B</fullName>
    </submittedName>
</protein>
<dbReference type="EMBL" id="PQIB02000017">
    <property type="protein sequence ID" value="RLM57839.1"/>
    <property type="molecule type" value="Genomic_DNA"/>
</dbReference>
<evidence type="ECO:0000256" key="1">
    <source>
        <dbReference type="SAM" id="MobiDB-lite"/>
    </source>
</evidence>
<proteinExistence type="predicted"/>
<organism evidence="2 3">
    <name type="scientific">Panicum miliaceum</name>
    <name type="common">Proso millet</name>
    <name type="synonym">Broomcorn millet</name>
    <dbReference type="NCBI Taxonomy" id="4540"/>
    <lineage>
        <taxon>Eukaryota</taxon>
        <taxon>Viridiplantae</taxon>
        <taxon>Streptophyta</taxon>
        <taxon>Embryophyta</taxon>
        <taxon>Tracheophyta</taxon>
        <taxon>Spermatophyta</taxon>
        <taxon>Magnoliopsida</taxon>
        <taxon>Liliopsida</taxon>
        <taxon>Poales</taxon>
        <taxon>Poaceae</taxon>
        <taxon>PACMAD clade</taxon>
        <taxon>Panicoideae</taxon>
        <taxon>Panicodae</taxon>
        <taxon>Paniceae</taxon>
        <taxon>Panicinae</taxon>
        <taxon>Panicum</taxon>
        <taxon>Panicum sect. Panicum</taxon>
    </lineage>
</organism>
<dbReference type="SUPFAM" id="SSF52540">
    <property type="entry name" value="P-loop containing nucleoside triphosphate hydrolases"/>
    <property type="match status" value="1"/>
</dbReference>
<accession>A0A3L6PKK3</accession>
<dbReference type="AlphaFoldDB" id="A0A3L6PKK3"/>